<sequence>MKQKASLFIFGLLTLIILSPAWASAQLDDQYGIYYRHARVFGKAMHYDPDRDLCIVYGSVFVREPGGGWRTLETKKFLSVQPANQPTREALAGAPAKTVVLEGTLNAWPGQKEEILLVTTVQFSEYNIDIPEWYAFGKTIKTEQAYKFSLNQVNDFVDILAGLARAINIPQNQRLNQDEITSITEQISNPGPNDRQLVNQVKNELKANWNNKWLVVKDGQAANDLRAGVGGWQLYRGLQGNGNCYVNEAPVIRKNLTEFMDAVTTGGRTPKKEGAAIMCAHINAIRETDKTGRKKIVKVTASGALYDTLQGFYKALKNPSGLNLETWKLKGWSDEDVKLMENKLCWLSGHRVLVYKTSKITGKRILVDQYFKLDNYLTQDGFNNILDVGNEIITEGGV</sequence>
<evidence type="ECO:0000313" key="2">
    <source>
        <dbReference type="EMBL" id="SFR07090.1"/>
    </source>
</evidence>
<gene>
    <name evidence="2" type="ORF">SAMN05660706_11437</name>
</gene>
<evidence type="ECO:0000313" key="3">
    <source>
        <dbReference type="Proteomes" id="UP000199584"/>
    </source>
</evidence>
<protein>
    <submittedName>
        <fullName evidence="2">Uncharacterized protein</fullName>
    </submittedName>
</protein>
<dbReference type="OrthoDB" id="1805985at2"/>
<organism evidence="2 3">
    <name type="scientific">Desulfoscipio geothermicus DSM 3669</name>
    <dbReference type="NCBI Taxonomy" id="1121426"/>
    <lineage>
        <taxon>Bacteria</taxon>
        <taxon>Bacillati</taxon>
        <taxon>Bacillota</taxon>
        <taxon>Clostridia</taxon>
        <taxon>Eubacteriales</taxon>
        <taxon>Desulfallaceae</taxon>
        <taxon>Desulfoscipio</taxon>
    </lineage>
</organism>
<feature type="chain" id="PRO_5038924820" evidence="1">
    <location>
        <begin position="24"/>
        <end position="398"/>
    </location>
</feature>
<keyword evidence="3" id="KW-1185">Reference proteome</keyword>
<reference evidence="3" key="1">
    <citation type="submission" date="2016-10" db="EMBL/GenBank/DDBJ databases">
        <authorList>
            <person name="Varghese N."/>
            <person name="Submissions S."/>
        </authorList>
    </citation>
    <scope>NUCLEOTIDE SEQUENCE [LARGE SCALE GENOMIC DNA]</scope>
    <source>
        <strain evidence="3">DSM 3669</strain>
    </source>
</reference>
<name>A0A1I6DNR7_9FIRM</name>
<evidence type="ECO:0000256" key="1">
    <source>
        <dbReference type="SAM" id="SignalP"/>
    </source>
</evidence>
<dbReference type="RefSeq" id="WP_092483472.1">
    <property type="nucleotide sequence ID" value="NZ_FOYM01000014.1"/>
</dbReference>
<dbReference type="AlphaFoldDB" id="A0A1I6DNR7"/>
<dbReference type="Proteomes" id="UP000199584">
    <property type="component" value="Unassembled WGS sequence"/>
</dbReference>
<feature type="signal peptide" evidence="1">
    <location>
        <begin position="1"/>
        <end position="23"/>
    </location>
</feature>
<dbReference type="EMBL" id="FOYM01000014">
    <property type="protein sequence ID" value="SFR07090.1"/>
    <property type="molecule type" value="Genomic_DNA"/>
</dbReference>
<proteinExistence type="predicted"/>
<accession>A0A1I6DNR7</accession>
<keyword evidence="1" id="KW-0732">Signal</keyword>
<dbReference type="STRING" id="39060.SAMN05660706_11437"/>